<proteinExistence type="predicted"/>
<keyword evidence="3" id="KW-1185">Reference proteome</keyword>
<feature type="transmembrane region" description="Helical" evidence="1">
    <location>
        <begin position="125"/>
        <end position="145"/>
    </location>
</feature>
<organism evidence="2 3">
    <name type="scientific">Cinara cedri</name>
    <dbReference type="NCBI Taxonomy" id="506608"/>
    <lineage>
        <taxon>Eukaryota</taxon>
        <taxon>Metazoa</taxon>
        <taxon>Ecdysozoa</taxon>
        <taxon>Arthropoda</taxon>
        <taxon>Hexapoda</taxon>
        <taxon>Insecta</taxon>
        <taxon>Pterygota</taxon>
        <taxon>Neoptera</taxon>
        <taxon>Paraneoptera</taxon>
        <taxon>Hemiptera</taxon>
        <taxon>Sternorrhyncha</taxon>
        <taxon>Aphidomorpha</taxon>
        <taxon>Aphidoidea</taxon>
        <taxon>Aphididae</taxon>
        <taxon>Lachninae</taxon>
        <taxon>Cinara</taxon>
    </lineage>
</organism>
<evidence type="ECO:0000256" key="1">
    <source>
        <dbReference type="SAM" id="Phobius"/>
    </source>
</evidence>
<evidence type="ECO:0000313" key="2">
    <source>
        <dbReference type="EMBL" id="VVC30479.1"/>
    </source>
</evidence>
<dbReference type="PANTHER" id="PTHR38640">
    <property type="entry name" value="GEO09659P1"/>
    <property type="match status" value="1"/>
</dbReference>
<gene>
    <name evidence="2" type="ORF">CINCED_3A004798</name>
</gene>
<protein>
    <submittedName>
        <fullName evidence="2">Uncharacterized protein</fullName>
    </submittedName>
</protein>
<keyword evidence="1" id="KW-1133">Transmembrane helix</keyword>
<dbReference type="Proteomes" id="UP000325440">
    <property type="component" value="Unassembled WGS sequence"/>
</dbReference>
<accession>A0A5E4MDY9</accession>
<reference evidence="2 3" key="1">
    <citation type="submission" date="2019-08" db="EMBL/GenBank/DDBJ databases">
        <authorList>
            <person name="Alioto T."/>
            <person name="Alioto T."/>
            <person name="Gomez Garrido J."/>
        </authorList>
    </citation>
    <scope>NUCLEOTIDE SEQUENCE [LARGE SCALE GENOMIC DNA]</scope>
</reference>
<dbReference type="AlphaFoldDB" id="A0A5E4MDY9"/>
<sequence>MASSENPSLVQSIVSYRPPPVNQESAKHFYFPAFGAFNYSLLSINVMNPGLIQRVLPKPELTNIFLVNSCLGSALYIYGRPHLSEAPLKDRIVFSVYGAVLFNMGSVLTWAILRSLLPNNSSLATFAGLVSGYALTAFGVNYLSYNDKIVKANKK</sequence>
<dbReference type="EMBL" id="CABPRJ010000519">
    <property type="protein sequence ID" value="VVC30479.1"/>
    <property type="molecule type" value="Genomic_DNA"/>
</dbReference>
<keyword evidence="1" id="KW-0812">Transmembrane</keyword>
<keyword evidence="1" id="KW-0472">Membrane</keyword>
<evidence type="ECO:0000313" key="3">
    <source>
        <dbReference type="Proteomes" id="UP000325440"/>
    </source>
</evidence>
<dbReference type="PANTHER" id="PTHR38640:SF1">
    <property type="entry name" value="GEO09659P1"/>
    <property type="match status" value="1"/>
</dbReference>
<feature type="transmembrane region" description="Helical" evidence="1">
    <location>
        <begin position="91"/>
        <end position="113"/>
    </location>
</feature>
<name>A0A5E4MDY9_9HEMI</name>
<dbReference type="OrthoDB" id="5915502at2759"/>
<feature type="transmembrane region" description="Helical" evidence="1">
    <location>
        <begin position="61"/>
        <end position="79"/>
    </location>
</feature>